<evidence type="ECO:0000256" key="1">
    <source>
        <dbReference type="SAM" id="Phobius"/>
    </source>
</evidence>
<reference evidence="2" key="1">
    <citation type="submission" date="2020-10" db="EMBL/GenBank/DDBJ databases">
        <authorList>
            <person name="Gilroy R."/>
        </authorList>
    </citation>
    <scope>NUCLEOTIDE SEQUENCE</scope>
    <source>
        <strain evidence="2">CHK190-19873</strain>
    </source>
</reference>
<keyword evidence="1" id="KW-1133">Transmembrane helix</keyword>
<protein>
    <submittedName>
        <fullName evidence="2">Uncharacterized protein</fullName>
    </submittedName>
</protein>
<accession>A0A9D1ESD9</accession>
<gene>
    <name evidence="2" type="ORF">IAB44_07570</name>
</gene>
<dbReference type="Proteomes" id="UP000823935">
    <property type="component" value="Unassembled WGS sequence"/>
</dbReference>
<dbReference type="AlphaFoldDB" id="A0A9D1ESD9"/>
<organism evidence="2 3">
    <name type="scientific">Candidatus Limivivens intestinipullorum</name>
    <dbReference type="NCBI Taxonomy" id="2840858"/>
    <lineage>
        <taxon>Bacteria</taxon>
        <taxon>Bacillati</taxon>
        <taxon>Bacillota</taxon>
        <taxon>Clostridia</taxon>
        <taxon>Lachnospirales</taxon>
        <taxon>Lachnospiraceae</taxon>
        <taxon>Lachnospiraceae incertae sedis</taxon>
        <taxon>Candidatus Limivivens</taxon>
    </lineage>
</organism>
<proteinExistence type="predicted"/>
<keyword evidence="1" id="KW-0812">Transmembrane</keyword>
<name>A0A9D1ESD9_9FIRM</name>
<reference evidence="2" key="2">
    <citation type="journal article" date="2021" name="PeerJ">
        <title>Extensive microbial diversity within the chicken gut microbiome revealed by metagenomics and culture.</title>
        <authorList>
            <person name="Gilroy R."/>
            <person name="Ravi A."/>
            <person name="Getino M."/>
            <person name="Pursley I."/>
            <person name="Horton D.L."/>
            <person name="Alikhan N.F."/>
            <person name="Baker D."/>
            <person name="Gharbi K."/>
            <person name="Hall N."/>
            <person name="Watson M."/>
            <person name="Adriaenssens E.M."/>
            <person name="Foster-Nyarko E."/>
            <person name="Jarju S."/>
            <person name="Secka A."/>
            <person name="Antonio M."/>
            <person name="Oren A."/>
            <person name="Chaudhuri R.R."/>
            <person name="La Ragione R."/>
            <person name="Hildebrand F."/>
            <person name="Pallen M.J."/>
        </authorList>
    </citation>
    <scope>NUCLEOTIDE SEQUENCE</scope>
    <source>
        <strain evidence="2">CHK190-19873</strain>
    </source>
</reference>
<feature type="transmembrane region" description="Helical" evidence="1">
    <location>
        <begin position="32"/>
        <end position="61"/>
    </location>
</feature>
<sequence>MRNRTEEQTEGMDSEWRKFSARRRICRALSRLVTILGLAAAGLLVIPAGILFLLIVGLWTAADRLSRSLNMAAG</sequence>
<evidence type="ECO:0000313" key="3">
    <source>
        <dbReference type="Proteomes" id="UP000823935"/>
    </source>
</evidence>
<evidence type="ECO:0000313" key="2">
    <source>
        <dbReference type="EMBL" id="HIS31392.1"/>
    </source>
</evidence>
<keyword evidence="1" id="KW-0472">Membrane</keyword>
<comment type="caution">
    <text evidence="2">The sequence shown here is derived from an EMBL/GenBank/DDBJ whole genome shotgun (WGS) entry which is preliminary data.</text>
</comment>
<dbReference type="EMBL" id="DVIQ01000037">
    <property type="protein sequence ID" value="HIS31392.1"/>
    <property type="molecule type" value="Genomic_DNA"/>
</dbReference>